<protein>
    <recommendedName>
        <fullName evidence="4">Surface antigen BspA-like</fullName>
    </recommendedName>
</protein>
<evidence type="ECO:0000313" key="2">
    <source>
        <dbReference type="EMBL" id="KAK8871469.1"/>
    </source>
</evidence>
<feature type="coiled-coil region" evidence="1">
    <location>
        <begin position="106"/>
        <end position="133"/>
    </location>
</feature>
<dbReference type="Proteomes" id="UP001470230">
    <property type="component" value="Unassembled WGS sequence"/>
</dbReference>
<keyword evidence="3" id="KW-1185">Reference proteome</keyword>
<dbReference type="InterPro" id="IPR026906">
    <property type="entry name" value="LRR_5"/>
</dbReference>
<dbReference type="PANTHER" id="PTHR45661">
    <property type="entry name" value="SURFACE ANTIGEN"/>
    <property type="match status" value="1"/>
</dbReference>
<dbReference type="InterPro" id="IPR032675">
    <property type="entry name" value="LRR_dom_sf"/>
</dbReference>
<dbReference type="Pfam" id="PF13306">
    <property type="entry name" value="LRR_5"/>
    <property type="match status" value="4"/>
</dbReference>
<keyword evidence="1" id="KW-0175">Coiled coil</keyword>
<proteinExistence type="predicted"/>
<dbReference type="EMBL" id="JAPFFF010000013">
    <property type="protein sequence ID" value="KAK8871469.1"/>
    <property type="molecule type" value="Genomic_DNA"/>
</dbReference>
<organism evidence="2 3">
    <name type="scientific">Tritrichomonas musculus</name>
    <dbReference type="NCBI Taxonomy" id="1915356"/>
    <lineage>
        <taxon>Eukaryota</taxon>
        <taxon>Metamonada</taxon>
        <taxon>Parabasalia</taxon>
        <taxon>Tritrichomonadida</taxon>
        <taxon>Tritrichomonadidae</taxon>
        <taxon>Tritrichomonas</taxon>
    </lineage>
</organism>
<dbReference type="Gene3D" id="3.80.10.10">
    <property type="entry name" value="Ribonuclease Inhibitor"/>
    <property type="match status" value="4"/>
</dbReference>
<accession>A0ABR2J1P3</accession>
<evidence type="ECO:0000256" key="1">
    <source>
        <dbReference type="SAM" id="Coils"/>
    </source>
</evidence>
<gene>
    <name evidence="2" type="ORF">M9Y10_007198</name>
</gene>
<dbReference type="InterPro" id="IPR053139">
    <property type="entry name" value="Surface_bspA-like"/>
</dbReference>
<evidence type="ECO:0008006" key="4">
    <source>
        <dbReference type="Google" id="ProtNLM"/>
    </source>
</evidence>
<dbReference type="PANTHER" id="PTHR45661:SF3">
    <property type="entry name" value="IG-LIKE DOMAIN-CONTAINING PROTEIN"/>
    <property type="match status" value="1"/>
</dbReference>
<comment type="caution">
    <text evidence="2">The sequence shown here is derived from an EMBL/GenBank/DDBJ whole genome shotgun (WGS) entry which is preliminary data.</text>
</comment>
<name>A0ABR2J1P3_9EUKA</name>
<reference evidence="2 3" key="1">
    <citation type="submission" date="2024-04" db="EMBL/GenBank/DDBJ databases">
        <title>Tritrichomonas musculus Genome.</title>
        <authorList>
            <person name="Alves-Ferreira E."/>
            <person name="Grigg M."/>
            <person name="Lorenzi H."/>
            <person name="Galac M."/>
        </authorList>
    </citation>
    <scope>NUCLEOTIDE SEQUENCE [LARGE SCALE GENOMIC DNA]</scope>
    <source>
        <strain evidence="2 3">EAF2021</strain>
    </source>
</reference>
<sequence>MHPQNAFKLILRSKEFMIPPDFHFIADVDQDIYSSLLYNKEYEVKSNVSEEIFQSFINYWINRQIPNINIDNISEYFLLSNEFSIMNNLIQTFRKYTSDCVKFSTNQDLQNQNKNLNKKIIEKSQKLKEKTGNFHQIIQILFNNNGICMSYKFPSVKKNLIARCEKGDFKFVNLLIQKEFKENDLSFILDEEKKNAFLFQNYSTESDIIIPRSVFCNSQEYVVTCIIENAFQFSKCVKSIQFPEDSGLLFIDKNAFSHSTLETIKIPSKLTKIDESAFSFCTHLKTVFLSNHSNLKTIEKCAFQMSTIENLSIPSNIIELKEGWCCSVTMLNRITIIPQETVNITYLNDTFLVGKSDTKSDTFDVLLFARRDIEIALIPSSVKKIGSYSFSNCSKLQKVIFPKDTELASIGSFAFAYSSLESITIPSTVSFIGESLFTGCKRLKTVEISEDSKLNSFNKYVFSRSSIEYIRIPSHFTNIGESAFLDCKELKTVEFSENSKLKAIEYSAFANTSLERISIPSSVTQICEKAFWGCKNFESIEFSMSSELKIIEKYALSNSSLQRVIIPSSVAILKEGWCYETPQLTEITVLETNQKGQYISPFNKNEFVIGKSFEKSDTYDVLVFASRSIEDVVVPSFVRRIAPHAFNKCLKLKKVDFEKNSKLNAIDKSAFFNSSLEEIVIPSQVAKIGELAFSGCRKLKRVVFEDDSQLKLIKKNAFSFSSLENFVVPPKVTQIGEAAFSNCSRLLIIEVSQNSRIGLIDINVFKNSSVVIMVPPKLWE</sequence>
<dbReference type="SUPFAM" id="SSF52058">
    <property type="entry name" value="L domain-like"/>
    <property type="match status" value="2"/>
</dbReference>
<evidence type="ECO:0000313" key="3">
    <source>
        <dbReference type="Proteomes" id="UP001470230"/>
    </source>
</evidence>